<dbReference type="EMBL" id="BMQN01000048">
    <property type="protein sequence ID" value="GGS12320.1"/>
    <property type="molecule type" value="Genomic_DNA"/>
</dbReference>
<proteinExistence type="predicted"/>
<reference evidence="3" key="1">
    <citation type="journal article" date="2019" name="Int. J. Syst. Evol. Microbiol.">
        <title>The Global Catalogue of Microorganisms (GCM) 10K type strain sequencing project: providing services to taxonomists for standard genome sequencing and annotation.</title>
        <authorList>
            <consortium name="The Broad Institute Genomics Platform"/>
            <consortium name="The Broad Institute Genome Sequencing Center for Infectious Disease"/>
            <person name="Wu L."/>
            <person name="Ma J."/>
        </authorList>
    </citation>
    <scope>NUCLEOTIDE SEQUENCE [LARGE SCALE GENOMIC DNA]</scope>
    <source>
        <strain evidence="3">JCM 31405</strain>
    </source>
</reference>
<protein>
    <submittedName>
        <fullName evidence="2">Uncharacterized protein</fullName>
    </submittedName>
</protein>
<evidence type="ECO:0000313" key="3">
    <source>
        <dbReference type="Proteomes" id="UP000644548"/>
    </source>
</evidence>
<comment type="caution">
    <text evidence="2">The sequence shown here is derived from an EMBL/GenBank/DDBJ whole genome shotgun (WGS) entry which is preliminary data.</text>
</comment>
<evidence type="ECO:0000256" key="1">
    <source>
        <dbReference type="SAM" id="MobiDB-lite"/>
    </source>
</evidence>
<gene>
    <name evidence="2" type="ORF">GCM10008960_42470</name>
</gene>
<accession>A0ABQ2SBR5</accession>
<organism evidence="2 3">
    <name type="scientific">Deinococcus sedimenti</name>
    <dbReference type="NCBI Taxonomy" id="1867090"/>
    <lineage>
        <taxon>Bacteria</taxon>
        <taxon>Thermotogati</taxon>
        <taxon>Deinococcota</taxon>
        <taxon>Deinococci</taxon>
        <taxon>Deinococcales</taxon>
        <taxon>Deinococcaceae</taxon>
        <taxon>Deinococcus</taxon>
    </lineage>
</organism>
<feature type="region of interest" description="Disordered" evidence="1">
    <location>
        <begin position="1"/>
        <end position="36"/>
    </location>
</feature>
<dbReference type="Proteomes" id="UP000644548">
    <property type="component" value="Unassembled WGS sequence"/>
</dbReference>
<evidence type="ECO:0000313" key="2">
    <source>
        <dbReference type="EMBL" id="GGS12320.1"/>
    </source>
</evidence>
<keyword evidence="3" id="KW-1185">Reference proteome</keyword>
<feature type="compositionally biased region" description="Basic and acidic residues" evidence="1">
    <location>
        <begin position="26"/>
        <end position="36"/>
    </location>
</feature>
<sequence>MVKLSTERRLQRRSQQASGHQPPFTSERRGSLKKEERFRYGHAKRVKGAQGMVFAPDHFEVWSDRTFEYDGVAPGVTCEGDAGGAALLWGFLERNVVEQRPDLFREVGGRQWPGVWTRGLHASNIHRCGI</sequence>
<name>A0ABQ2SBR5_9DEIO</name>